<evidence type="ECO:0000256" key="1">
    <source>
        <dbReference type="SAM" id="MobiDB-lite"/>
    </source>
</evidence>
<comment type="caution">
    <text evidence="2">The sequence shown here is derived from an EMBL/GenBank/DDBJ whole genome shotgun (WGS) entry which is preliminary data.</text>
</comment>
<dbReference type="AlphaFoldDB" id="A0ABD0LC53"/>
<sequence length="94" mass="10952">MHPRSLWNYIPYDKTGKLPVQNFTSCGRRTKHRTTAPPSDTLSPGSEKELAESLLRSAQTHRPRTRLKTTWICKECKRKQEASYVHWRLTKGIT</sequence>
<keyword evidence="3" id="KW-1185">Reference proteome</keyword>
<reference evidence="2 3" key="1">
    <citation type="journal article" date="2023" name="Sci. Data">
        <title>Genome assembly of the Korean intertidal mud-creeper Batillaria attramentaria.</title>
        <authorList>
            <person name="Patra A.K."/>
            <person name="Ho P.T."/>
            <person name="Jun S."/>
            <person name="Lee S.J."/>
            <person name="Kim Y."/>
            <person name="Won Y.J."/>
        </authorList>
    </citation>
    <scope>NUCLEOTIDE SEQUENCE [LARGE SCALE GENOMIC DNA]</scope>
    <source>
        <strain evidence="2">Wonlab-2016</strain>
    </source>
</reference>
<gene>
    <name evidence="2" type="ORF">BaRGS_00012209</name>
</gene>
<protein>
    <submittedName>
        <fullName evidence="2">Uncharacterized protein</fullName>
    </submittedName>
</protein>
<evidence type="ECO:0000313" key="2">
    <source>
        <dbReference type="EMBL" id="KAK7496557.1"/>
    </source>
</evidence>
<organism evidence="2 3">
    <name type="scientific">Batillaria attramentaria</name>
    <dbReference type="NCBI Taxonomy" id="370345"/>
    <lineage>
        <taxon>Eukaryota</taxon>
        <taxon>Metazoa</taxon>
        <taxon>Spiralia</taxon>
        <taxon>Lophotrochozoa</taxon>
        <taxon>Mollusca</taxon>
        <taxon>Gastropoda</taxon>
        <taxon>Caenogastropoda</taxon>
        <taxon>Sorbeoconcha</taxon>
        <taxon>Cerithioidea</taxon>
        <taxon>Batillariidae</taxon>
        <taxon>Batillaria</taxon>
    </lineage>
</organism>
<evidence type="ECO:0000313" key="3">
    <source>
        <dbReference type="Proteomes" id="UP001519460"/>
    </source>
</evidence>
<dbReference type="Proteomes" id="UP001519460">
    <property type="component" value="Unassembled WGS sequence"/>
</dbReference>
<proteinExistence type="predicted"/>
<accession>A0ABD0LC53</accession>
<dbReference type="EMBL" id="JACVVK020000066">
    <property type="protein sequence ID" value="KAK7496557.1"/>
    <property type="molecule type" value="Genomic_DNA"/>
</dbReference>
<name>A0ABD0LC53_9CAEN</name>
<feature type="region of interest" description="Disordered" evidence="1">
    <location>
        <begin position="25"/>
        <end position="62"/>
    </location>
</feature>